<protein>
    <submittedName>
        <fullName evidence="1">Uncharacterized protein</fullName>
    </submittedName>
</protein>
<dbReference type="Proteomes" id="UP000307720">
    <property type="component" value="Unassembled WGS sequence"/>
</dbReference>
<keyword evidence="2" id="KW-1185">Reference proteome</keyword>
<dbReference type="EMBL" id="SRZB01000003">
    <property type="protein sequence ID" value="TGY00118.1"/>
    <property type="molecule type" value="Genomic_DNA"/>
</dbReference>
<proteinExistence type="predicted"/>
<evidence type="ECO:0000313" key="1">
    <source>
        <dbReference type="EMBL" id="TGY00118.1"/>
    </source>
</evidence>
<gene>
    <name evidence="1" type="ORF">E5357_03650</name>
</gene>
<evidence type="ECO:0000313" key="2">
    <source>
        <dbReference type="Proteomes" id="UP000307720"/>
    </source>
</evidence>
<comment type="caution">
    <text evidence="1">The sequence shown here is derived from an EMBL/GenBank/DDBJ whole genome shotgun (WGS) entry which is preliminary data.</text>
</comment>
<organism evidence="1 2">
    <name type="scientific">Hominisplanchenecus murintestinalis</name>
    <dbReference type="NCBI Taxonomy" id="2941517"/>
    <lineage>
        <taxon>Bacteria</taxon>
        <taxon>Bacillati</taxon>
        <taxon>Bacillota</taxon>
        <taxon>Clostridia</taxon>
        <taxon>Lachnospirales</taxon>
        <taxon>Lachnospiraceae</taxon>
        <taxon>Hominisplanchenecus</taxon>
    </lineage>
</organism>
<name>A0AC61R1Q6_9FIRM</name>
<accession>A0AC61R1Q6</accession>
<sequence>MFDIRITIGTIGYEQTITALFPAVLEKCRGIQDPNLLLRLLLELGEDALPVLLGVMERLQGKAKQELLCQCMNAYQTVLTEKLNEYLRTDAWGKSFVIRNVYIEHTGKGLELAGKGVSVDLRALAESEKAREKIYEAAAVFAGSGSIGRILGSCAGSMLKQAAKAVPEETEKLGLKLLKREDVKNKLMALAQTALEKRGLDLELKSLSFLAACDTDGTQCSGEVSGVRITPELEEELIKALAGYLRRPCGLVMHLKDE</sequence>
<reference evidence="1" key="1">
    <citation type="submission" date="2019-04" db="EMBL/GenBank/DDBJ databases">
        <title>Microbes associate with the intestines of laboratory mice.</title>
        <authorList>
            <person name="Navarre W."/>
            <person name="Wong E."/>
            <person name="Huang K."/>
            <person name="Tropini C."/>
            <person name="Ng K."/>
            <person name="Yu B."/>
        </authorList>
    </citation>
    <scope>NUCLEOTIDE SEQUENCE</scope>
    <source>
        <strain evidence="1">NM72_1-8</strain>
    </source>
</reference>